<dbReference type="PROSITE" id="PS00973">
    <property type="entry name" value="USP_2"/>
    <property type="match status" value="1"/>
</dbReference>
<evidence type="ECO:0000256" key="8">
    <source>
        <dbReference type="ARBA" id="ARBA00022801"/>
    </source>
</evidence>
<evidence type="ECO:0000259" key="15">
    <source>
        <dbReference type="PROSITE" id="PS51283"/>
    </source>
</evidence>
<comment type="caution">
    <text evidence="16">The sequence shown here is derived from an EMBL/GenBank/DDBJ whole genome shotgun (WGS) entry which is preliminary data.</text>
</comment>
<feature type="compositionally biased region" description="Basic and acidic residues" evidence="12">
    <location>
        <begin position="1151"/>
        <end position="1165"/>
    </location>
</feature>
<dbReference type="SUPFAM" id="SSF143791">
    <property type="entry name" value="DUSP-like"/>
    <property type="match status" value="1"/>
</dbReference>
<evidence type="ECO:0000256" key="1">
    <source>
        <dbReference type="ARBA" id="ARBA00000707"/>
    </source>
</evidence>
<dbReference type="EMBL" id="CAMPGE010014610">
    <property type="protein sequence ID" value="CAI2373272.1"/>
    <property type="molecule type" value="Genomic_DNA"/>
</dbReference>
<evidence type="ECO:0000256" key="2">
    <source>
        <dbReference type="ARBA" id="ARBA00009085"/>
    </source>
</evidence>
<dbReference type="GO" id="GO:0016579">
    <property type="term" value="P:protein deubiquitination"/>
    <property type="evidence" value="ECO:0007669"/>
    <property type="project" value="InterPro"/>
</dbReference>
<reference evidence="16" key="1">
    <citation type="submission" date="2023-07" db="EMBL/GenBank/DDBJ databases">
        <authorList>
            <consortium name="AG Swart"/>
            <person name="Singh M."/>
            <person name="Singh A."/>
            <person name="Seah K."/>
            <person name="Emmerich C."/>
        </authorList>
    </citation>
    <scope>NUCLEOTIDE SEQUENCE</scope>
    <source>
        <strain evidence="16">DP1</strain>
    </source>
</reference>
<dbReference type="InterPro" id="IPR028889">
    <property type="entry name" value="USP"/>
</dbReference>
<evidence type="ECO:0000256" key="12">
    <source>
        <dbReference type="SAM" id="MobiDB-lite"/>
    </source>
</evidence>
<feature type="domain" description="USP" evidence="13">
    <location>
        <begin position="408"/>
        <end position="1121"/>
    </location>
</feature>
<evidence type="ECO:0000256" key="9">
    <source>
        <dbReference type="ARBA" id="ARBA00022807"/>
    </source>
</evidence>
<dbReference type="InterPro" id="IPR035927">
    <property type="entry name" value="DUSP-like_sf"/>
</dbReference>
<dbReference type="PANTHER" id="PTHR21646">
    <property type="entry name" value="UBIQUITIN CARBOXYL-TERMINAL HYDROLASE"/>
    <property type="match status" value="1"/>
</dbReference>
<evidence type="ECO:0000256" key="10">
    <source>
        <dbReference type="ARBA" id="ARBA00022833"/>
    </source>
</evidence>
<gene>
    <name evidence="16" type="ORF">ECRASSUSDP1_LOCUS14613</name>
</gene>
<dbReference type="PROSITE" id="PS00972">
    <property type="entry name" value="USP_1"/>
    <property type="match status" value="1"/>
</dbReference>
<name>A0AAD1XID4_EUPCR</name>
<dbReference type="PROSITE" id="PS50865">
    <property type="entry name" value="ZF_MYND_2"/>
    <property type="match status" value="1"/>
</dbReference>
<protein>
    <recommendedName>
        <fullName evidence="3">ubiquitinyl hydrolase 1</fullName>
        <ecNumber evidence="3">3.4.19.12</ecNumber>
    </recommendedName>
</protein>
<dbReference type="Pfam" id="PF00443">
    <property type="entry name" value="UCH"/>
    <property type="match status" value="1"/>
</dbReference>
<dbReference type="InterPro" id="IPR001394">
    <property type="entry name" value="Peptidase_C19_UCH"/>
</dbReference>
<dbReference type="AlphaFoldDB" id="A0AAD1XID4"/>
<evidence type="ECO:0000259" key="13">
    <source>
        <dbReference type="PROSITE" id="PS50235"/>
    </source>
</evidence>
<dbReference type="PROSITE" id="PS51283">
    <property type="entry name" value="DUSP"/>
    <property type="match status" value="1"/>
</dbReference>
<keyword evidence="7" id="KW-0833">Ubl conjugation pathway</keyword>
<dbReference type="GO" id="GO:0008270">
    <property type="term" value="F:zinc ion binding"/>
    <property type="evidence" value="ECO:0007669"/>
    <property type="project" value="UniProtKB-KW"/>
</dbReference>
<dbReference type="Gene3D" id="3.30.2230.10">
    <property type="entry name" value="DUSP-like"/>
    <property type="match status" value="1"/>
</dbReference>
<evidence type="ECO:0000256" key="6">
    <source>
        <dbReference type="ARBA" id="ARBA00022771"/>
    </source>
</evidence>
<keyword evidence="5" id="KW-0479">Metal-binding</keyword>
<feature type="domain" description="MYND-type" evidence="14">
    <location>
        <begin position="348"/>
        <end position="385"/>
    </location>
</feature>
<keyword evidence="8" id="KW-0378">Hydrolase</keyword>
<feature type="domain" description="DUSP" evidence="15">
    <location>
        <begin position="43"/>
        <end position="174"/>
    </location>
</feature>
<dbReference type="InterPro" id="IPR002893">
    <property type="entry name" value="Znf_MYND"/>
</dbReference>
<feature type="region of interest" description="Disordered" evidence="12">
    <location>
        <begin position="866"/>
        <end position="899"/>
    </location>
</feature>
<comment type="similarity">
    <text evidence="2">Belongs to the peptidase C19 family.</text>
</comment>
<dbReference type="EC" id="3.4.19.12" evidence="3"/>
<sequence>MSTTQPEVDVSMQADQGESRDNQSELKENELKLAQSAKDNQEEWIDHCRELVAEYRRLLQNSKSSYYKKDGDVGYLLSMKWLDHWKKCNYYDSLYRNLVPDFDEDKPTEIGEISNESLLRAKEEFINDVDPNSYYNYILRRDLKMNYDYKPVDEDTWNFFHSRYGGTTVKRFYYKSYSFGADIEAKLKEFKIVVLPSAENWDISNVSKSMSIFSSKHDTFEAFLARIVENLNSDQYGYKLCKDKIRPWKLAFNGSIERIVKEVKQNLDSRPTPVDPEEPDTGDDEEEKTQENTGIKFPGPCLDSMKTFTMDDLELSSNDTLVIEVASEKTGKFIFKYEKIVILCYGKCEYCYSNKPLICQCRCEEVKYCSDECLKKDERFHMDKCNAPIDIDHDAPFQKKDRARNGLTGLQNLGNTCFMNSSIQCLSNTYILTKFFLTEKFKEDINTDNVLGTGGKLAIQFARLMNEMWNDEAPVVTPWSFKKIVGSFQPMFSGFAQHDSAELLSFVLDGLHEDMNRVKKKPYFEMPDLLPGTAEQKCAELAWKYHLLRNQSIIVDIMQAQYKSTLTCPNCANISVTYDPYMMLSLPIPQNEVYTGLYYYLPYDSKVCPTKSRFYLKKSNTIIDLRKQIAEQLNIDPWSFVLLTIENKSLDRIFCKNRTIGELSEQDGGVFACQIDPDVFENCKEPEVYKKLNHYINSSDYALDIANDDDDNNSISRDWVKIPLRLSIMEKHKYAYYSKKKAVSFPRLIWINRNWDMVTVHKKVFNYLRFYFDFELVEGFKDLSEEQAFVSIFDGLTEENWEDKLGSGDDPGEFSYSLQVVNTESRSYFNKGLDFFGKNNFDNIPLPYRSTGDKFGEYIDQFFKESQEKDKDSDDDMDYGYYGSKKEDKSNSEDQAPQVINNFNDGYYEEGGYRGQSNRRKTFEFEIFWNKDNLQAAIQKLDRCKKHEDFTAITYQANQCSSEDITLRSCFESFLTPEKLGKDNAWYCRKCKDHVEATKKMELYSCPNILFVSLKRFKSGRGSYFKDKLEDKVLFPIEELDISDIILSNKNADGTKKQDIKYELYAVSNHYGNMGFGHYTAYAKNPLDNTWYDFDDSSVTEMNNPSQIVSEAGYNLFYKRTDFSFEGEVDFEAVKNVCDFEEFKLEVSHYQVPKKEKPEETKDAGDQDMEVS</sequence>
<evidence type="ECO:0000313" key="17">
    <source>
        <dbReference type="Proteomes" id="UP001295684"/>
    </source>
</evidence>
<dbReference type="PROSITE" id="PS50235">
    <property type="entry name" value="USP_3"/>
    <property type="match status" value="1"/>
</dbReference>
<dbReference type="InterPro" id="IPR018200">
    <property type="entry name" value="USP_CS"/>
</dbReference>
<keyword evidence="17" id="KW-1185">Reference proteome</keyword>
<keyword evidence="6 11" id="KW-0863">Zinc-finger</keyword>
<comment type="catalytic activity">
    <reaction evidence="1">
        <text>Thiol-dependent hydrolysis of ester, thioester, amide, peptide and isopeptide bonds formed by the C-terminal Gly of ubiquitin (a 76-residue protein attached to proteins as an intracellular targeting signal).</text>
        <dbReference type="EC" id="3.4.19.12"/>
    </reaction>
</comment>
<dbReference type="Gene3D" id="3.90.70.10">
    <property type="entry name" value="Cysteine proteinases"/>
    <property type="match status" value="2"/>
</dbReference>
<feature type="region of interest" description="Disordered" evidence="12">
    <location>
        <begin position="266"/>
        <end position="293"/>
    </location>
</feature>
<dbReference type="InterPro" id="IPR006615">
    <property type="entry name" value="Pept_C19_DUSP"/>
</dbReference>
<evidence type="ECO:0000256" key="5">
    <source>
        <dbReference type="ARBA" id="ARBA00022723"/>
    </source>
</evidence>
<feature type="region of interest" description="Disordered" evidence="12">
    <location>
        <begin position="1151"/>
        <end position="1172"/>
    </location>
</feature>
<dbReference type="Proteomes" id="UP001295684">
    <property type="component" value="Unassembled WGS sequence"/>
</dbReference>
<keyword evidence="4" id="KW-0645">Protease</keyword>
<dbReference type="GO" id="GO:0004843">
    <property type="term" value="F:cysteine-type deubiquitinase activity"/>
    <property type="evidence" value="ECO:0007669"/>
    <property type="project" value="UniProtKB-EC"/>
</dbReference>
<dbReference type="Pfam" id="PF06337">
    <property type="entry name" value="DUSP"/>
    <property type="match status" value="1"/>
</dbReference>
<organism evidence="16 17">
    <name type="scientific">Euplotes crassus</name>
    <dbReference type="NCBI Taxonomy" id="5936"/>
    <lineage>
        <taxon>Eukaryota</taxon>
        <taxon>Sar</taxon>
        <taxon>Alveolata</taxon>
        <taxon>Ciliophora</taxon>
        <taxon>Intramacronucleata</taxon>
        <taxon>Spirotrichea</taxon>
        <taxon>Hypotrichia</taxon>
        <taxon>Euplotida</taxon>
        <taxon>Euplotidae</taxon>
        <taxon>Moneuplotes</taxon>
    </lineage>
</organism>
<evidence type="ECO:0000259" key="14">
    <source>
        <dbReference type="PROSITE" id="PS50865"/>
    </source>
</evidence>
<feature type="region of interest" description="Disordered" evidence="12">
    <location>
        <begin position="1"/>
        <end position="30"/>
    </location>
</feature>
<dbReference type="InterPro" id="IPR050185">
    <property type="entry name" value="Ub_carboxyl-term_hydrolase"/>
</dbReference>
<evidence type="ECO:0000313" key="16">
    <source>
        <dbReference type="EMBL" id="CAI2373272.1"/>
    </source>
</evidence>
<evidence type="ECO:0000256" key="4">
    <source>
        <dbReference type="ARBA" id="ARBA00022670"/>
    </source>
</evidence>
<keyword evidence="10" id="KW-0862">Zinc</keyword>
<dbReference type="GO" id="GO:0006508">
    <property type="term" value="P:proteolysis"/>
    <property type="evidence" value="ECO:0007669"/>
    <property type="project" value="UniProtKB-KW"/>
</dbReference>
<evidence type="ECO:0000256" key="3">
    <source>
        <dbReference type="ARBA" id="ARBA00012759"/>
    </source>
</evidence>
<dbReference type="SUPFAM" id="SSF54001">
    <property type="entry name" value="Cysteine proteinases"/>
    <property type="match status" value="1"/>
</dbReference>
<evidence type="ECO:0000256" key="7">
    <source>
        <dbReference type="ARBA" id="ARBA00022786"/>
    </source>
</evidence>
<dbReference type="InterPro" id="IPR038765">
    <property type="entry name" value="Papain-like_cys_pep_sf"/>
</dbReference>
<keyword evidence="9" id="KW-0788">Thiol protease</keyword>
<feature type="compositionally biased region" description="Acidic residues" evidence="12">
    <location>
        <begin position="275"/>
        <end position="288"/>
    </location>
</feature>
<proteinExistence type="inferred from homology"/>
<evidence type="ECO:0000256" key="11">
    <source>
        <dbReference type="PROSITE-ProRule" id="PRU00134"/>
    </source>
</evidence>
<dbReference type="PANTHER" id="PTHR21646:SF24">
    <property type="entry name" value="UBIQUITIN CARBOXYL-TERMINAL HYDROLASE"/>
    <property type="match status" value="1"/>
</dbReference>
<accession>A0AAD1XID4</accession>
<feature type="compositionally biased region" description="Basic and acidic residues" evidence="12">
    <location>
        <begin position="17"/>
        <end position="30"/>
    </location>
</feature>